<comment type="caution">
    <text evidence="3">The sequence shown here is derived from an EMBL/GenBank/DDBJ whole genome shotgun (WGS) entry which is preliminary data.</text>
</comment>
<dbReference type="EMBL" id="JAVFWL010000004">
    <property type="protein sequence ID" value="KAK6751910.1"/>
    <property type="molecule type" value="Genomic_DNA"/>
</dbReference>
<name>A0ABR1DN96_NECAM</name>
<keyword evidence="4" id="KW-1185">Reference proteome</keyword>
<sequence>MHRPVKRIFWQDDYRMILALMLSMVVQIIARPPPENITYMHNISLNYDGHEIANLDSINQKMAIAVEGVDTNMATVLKKAILDALPSYLAETHQIVTLDGEQYNVQHDAVDNHASQVHIPEMDTNSAQHTGADIHESSHGSRGASEEEFYNRSDLVHFFVKVNTIATTSAPNVTTVASDVPHSQ</sequence>
<organism evidence="3 4">
    <name type="scientific">Necator americanus</name>
    <name type="common">Human hookworm</name>
    <dbReference type="NCBI Taxonomy" id="51031"/>
    <lineage>
        <taxon>Eukaryota</taxon>
        <taxon>Metazoa</taxon>
        <taxon>Ecdysozoa</taxon>
        <taxon>Nematoda</taxon>
        <taxon>Chromadorea</taxon>
        <taxon>Rhabditida</taxon>
        <taxon>Rhabditina</taxon>
        <taxon>Rhabditomorpha</taxon>
        <taxon>Strongyloidea</taxon>
        <taxon>Ancylostomatidae</taxon>
        <taxon>Bunostominae</taxon>
        <taxon>Necator</taxon>
    </lineage>
</organism>
<accession>A0ABR1DN96</accession>
<evidence type="ECO:0000256" key="1">
    <source>
        <dbReference type="SAM" id="MobiDB-lite"/>
    </source>
</evidence>
<proteinExistence type="predicted"/>
<keyword evidence="2" id="KW-0732">Signal</keyword>
<feature type="chain" id="PRO_5047052502" evidence="2">
    <location>
        <begin position="31"/>
        <end position="184"/>
    </location>
</feature>
<reference evidence="3 4" key="1">
    <citation type="submission" date="2023-08" db="EMBL/GenBank/DDBJ databases">
        <title>A Necator americanus chromosomal reference genome.</title>
        <authorList>
            <person name="Ilik V."/>
            <person name="Petrzelkova K.J."/>
            <person name="Pardy F."/>
            <person name="Fuh T."/>
            <person name="Niatou-Singa F.S."/>
            <person name="Gouil Q."/>
            <person name="Baker L."/>
            <person name="Ritchie M.E."/>
            <person name="Jex A.R."/>
            <person name="Gazzola D."/>
            <person name="Li H."/>
            <person name="Toshio Fujiwara R."/>
            <person name="Zhan B."/>
            <person name="Aroian R.V."/>
            <person name="Pafco B."/>
            <person name="Schwarz E.M."/>
        </authorList>
    </citation>
    <scope>NUCLEOTIDE SEQUENCE [LARGE SCALE GENOMIC DNA]</scope>
    <source>
        <strain evidence="3 4">Aroian</strain>
        <tissue evidence="3">Whole animal</tissue>
    </source>
</reference>
<gene>
    <name evidence="3" type="primary">Necator_chrIV.g16668</name>
    <name evidence="3" type="ORF">RB195_003371</name>
</gene>
<protein>
    <submittedName>
        <fullName evidence="3">Uncharacterized protein</fullName>
    </submittedName>
</protein>
<evidence type="ECO:0000313" key="4">
    <source>
        <dbReference type="Proteomes" id="UP001303046"/>
    </source>
</evidence>
<evidence type="ECO:0000313" key="3">
    <source>
        <dbReference type="EMBL" id="KAK6751910.1"/>
    </source>
</evidence>
<evidence type="ECO:0000256" key="2">
    <source>
        <dbReference type="SAM" id="SignalP"/>
    </source>
</evidence>
<feature type="region of interest" description="Disordered" evidence="1">
    <location>
        <begin position="126"/>
        <end position="146"/>
    </location>
</feature>
<dbReference type="Proteomes" id="UP001303046">
    <property type="component" value="Unassembled WGS sequence"/>
</dbReference>
<feature type="signal peptide" evidence="2">
    <location>
        <begin position="1"/>
        <end position="30"/>
    </location>
</feature>